<evidence type="ECO:0000256" key="1">
    <source>
        <dbReference type="ARBA" id="ARBA00022723"/>
    </source>
</evidence>
<dbReference type="SUPFAM" id="SSF111304">
    <property type="entry name" value="Recombination protein RecR"/>
    <property type="match status" value="1"/>
</dbReference>
<feature type="domain" description="Toprim" evidence="8">
    <location>
        <begin position="82"/>
        <end position="181"/>
    </location>
</feature>
<evidence type="ECO:0000256" key="2">
    <source>
        <dbReference type="ARBA" id="ARBA00022763"/>
    </source>
</evidence>
<dbReference type="GO" id="GO:0006310">
    <property type="term" value="P:DNA recombination"/>
    <property type="evidence" value="ECO:0007669"/>
    <property type="project" value="UniProtKB-UniRule"/>
</dbReference>
<dbReference type="PROSITE" id="PS50880">
    <property type="entry name" value="TOPRIM"/>
    <property type="match status" value="1"/>
</dbReference>
<keyword evidence="2 7" id="KW-0227">DNA damage</keyword>
<dbReference type="Proteomes" id="UP000178315">
    <property type="component" value="Unassembled WGS sequence"/>
</dbReference>
<dbReference type="Gene3D" id="1.10.8.420">
    <property type="entry name" value="RecR Domain 1"/>
    <property type="match status" value="1"/>
</dbReference>
<evidence type="ECO:0000313" key="10">
    <source>
        <dbReference type="Proteomes" id="UP000178315"/>
    </source>
</evidence>
<dbReference type="HAMAP" id="MF_00017">
    <property type="entry name" value="RecR"/>
    <property type="match status" value="1"/>
</dbReference>
<dbReference type="GO" id="GO:0003677">
    <property type="term" value="F:DNA binding"/>
    <property type="evidence" value="ECO:0007669"/>
    <property type="project" value="UniProtKB-UniRule"/>
</dbReference>
<evidence type="ECO:0000256" key="3">
    <source>
        <dbReference type="ARBA" id="ARBA00022771"/>
    </source>
</evidence>
<comment type="caution">
    <text evidence="9">The sequence shown here is derived from an EMBL/GenBank/DDBJ whole genome shotgun (WGS) entry which is preliminary data.</text>
</comment>
<evidence type="ECO:0000256" key="4">
    <source>
        <dbReference type="ARBA" id="ARBA00022833"/>
    </source>
</evidence>
<dbReference type="InterPro" id="IPR000093">
    <property type="entry name" value="DNA_Rcmb_RecR"/>
</dbReference>
<dbReference type="Pfam" id="PF13662">
    <property type="entry name" value="Toprim_4"/>
    <property type="match status" value="1"/>
</dbReference>
<dbReference type="GO" id="GO:0008270">
    <property type="term" value="F:zinc ion binding"/>
    <property type="evidence" value="ECO:0007669"/>
    <property type="project" value="UniProtKB-KW"/>
</dbReference>
<sequence>MLLPSTFTDLIREFMRLPGVGPKTSERLVFSLLRRKKEDIHAFARALFIFSESVNLCAECFHFTDKNVGDCAICRDSRRERTILCVISDSLDLIALESAGYRGLYHVIGGVINPLKNMHLKDLRVAELITRLKRSFDSSAPVQEIILGFDPNYEGELTASALRRELNGLPIKITRLARGLPQGGDLDYADEITLKEAIRGRREF</sequence>
<accession>A0A1G2AD26</accession>
<dbReference type="AlphaFoldDB" id="A0A1G2AD26"/>
<dbReference type="PANTHER" id="PTHR30446:SF0">
    <property type="entry name" value="RECOMBINATION PROTEIN RECR"/>
    <property type="match status" value="1"/>
</dbReference>
<dbReference type="InterPro" id="IPR023627">
    <property type="entry name" value="Rcmb_RecR"/>
</dbReference>
<evidence type="ECO:0000259" key="8">
    <source>
        <dbReference type="PROSITE" id="PS50880"/>
    </source>
</evidence>
<protein>
    <recommendedName>
        <fullName evidence="7">Recombination protein RecR</fullName>
    </recommendedName>
</protein>
<dbReference type="Gene3D" id="6.10.250.240">
    <property type="match status" value="1"/>
</dbReference>
<dbReference type="NCBIfam" id="TIGR00615">
    <property type="entry name" value="recR"/>
    <property type="match status" value="1"/>
</dbReference>
<keyword evidence="5 7" id="KW-0233">DNA recombination</keyword>
<keyword evidence="1 7" id="KW-0479">Metal-binding</keyword>
<organism evidence="9 10">
    <name type="scientific">Candidatus Jacksonbacteria bacterium RIFCSPLOWO2_02_FULL_44_20</name>
    <dbReference type="NCBI Taxonomy" id="1798460"/>
    <lineage>
        <taxon>Bacteria</taxon>
        <taxon>Candidatus Jacksoniibacteriota</taxon>
    </lineage>
</organism>
<evidence type="ECO:0000256" key="7">
    <source>
        <dbReference type="HAMAP-Rule" id="MF_00017"/>
    </source>
</evidence>
<dbReference type="PANTHER" id="PTHR30446">
    <property type="entry name" value="RECOMBINATION PROTEIN RECR"/>
    <property type="match status" value="1"/>
</dbReference>
<reference evidence="9 10" key="1">
    <citation type="journal article" date="2016" name="Nat. Commun.">
        <title>Thousands of microbial genomes shed light on interconnected biogeochemical processes in an aquifer system.</title>
        <authorList>
            <person name="Anantharaman K."/>
            <person name="Brown C.T."/>
            <person name="Hug L.A."/>
            <person name="Sharon I."/>
            <person name="Castelle C.J."/>
            <person name="Probst A.J."/>
            <person name="Thomas B.C."/>
            <person name="Singh A."/>
            <person name="Wilkins M.J."/>
            <person name="Karaoz U."/>
            <person name="Brodie E.L."/>
            <person name="Williams K.H."/>
            <person name="Hubbard S.S."/>
            <person name="Banfield J.F."/>
        </authorList>
    </citation>
    <scope>NUCLEOTIDE SEQUENCE [LARGE SCALE GENOMIC DNA]</scope>
</reference>
<dbReference type="GO" id="GO:0006281">
    <property type="term" value="P:DNA repair"/>
    <property type="evidence" value="ECO:0007669"/>
    <property type="project" value="UniProtKB-UniRule"/>
</dbReference>
<name>A0A1G2AD26_9BACT</name>
<evidence type="ECO:0000313" key="9">
    <source>
        <dbReference type="EMBL" id="OGY73930.1"/>
    </source>
</evidence>
<gene>
    <name evidence="7" type="primary">recR</name>
    <name evidence="9" type="ORF">A3H61_01980</name>
</gene>
<dbReference type="InterPro" id="IPR006171">
    <property type="entry name" value="TOPRIM_dom"/>
</dbReference>
<keyword evidence="6 7" id="KW-0234">DNA repair</keyword>
<dbReference type="CDD" id="cd01025">
    <property type="entry name" value="TOPRIM_recR"/>
    <property type="match status" value="1"/>
</dbReference>
<evidence type="ECO:0000256" key="6">
    <source>
        <dbReference type="ARBA" id="ARBA00023204"/>
    </source>
</evidence>
<dbReference type="Pfam" id="PF21175">
    <property type="entry name" value="RecR_C"/>
    <property type="match status" value="1"/>
</dbReference>
<dbReference type="InterPro" id="IPR034137">
    <property type="entry name" value="TOPRIM_RecR"/>
</dbReference>
<keyword evidence="4 7" id="KW-0862">Zinc</keyword>
<dbReference type="Gene3D" id="3.40.1360.10">
    <property type="match status" value="1"/>
</dbReference>
<dbReference type="EMBL" id="MHJU01000005">
    <property type="protein sequence ID" value="OGY73930.1"/>
    <property type="molecule type" value="Genomic_DNA"/>
</dbReference>
<comment type="function">
    <text evidence="7">May play a role in DNA repair. It seems to be involved in an RecBC-independent recombinational process of DNA repair. It may act with RecF and RecO.</text>
</comment>
<comment type="caution">
    <text evidence="7">Lacks conserved residue(s) required for the propagation of feature annotation.</text>
</comment>
<evidence type="ECO:0000256" key="5">
    <source>
        <dbReference type="ARBA" id="ARBA00023172"/>
    </source>
</evidence>
<keyword evidence="3 7" id="KW-0863">Zinc-finger</keyword>
<comment type="similarity">
    <text evidence="7">Belongs to the RecR family.</text>
</comment>
<proteinExistence type="inferred from homology"/>
<dbReference type="SMART" id="SM00493">
    <property type="entry name" value="TOPRIM"/>
    <property type="match status" value="1"/>
</dbReference>
<dbReference type="Pfam" id="PF21176">
    <property type="entry name" value="RecR_HhH"/>
    <property type="match status" value="1"/>
</dbReference>